<dbReference type="GO" id="GO:0005524">
    <property type="term" value="F:ATP binding"/>
    <property type="evidence" value="ECO:0007669"/>
    <property type="project" value="UniProtKB-KW"/>
</dbReference>
<feature type="domain" description="ABC transporter" evidence="4">
    <location>
        <begin position="10"/>
        <end position="232"/>
    </location>
</feature>
<dbReference type="STRING" id="1817867.A3F83_02585"/>
<accession>A0A1F5YTY5</accession>
<dbReference type="GO" id="GO:0022857">
    <property type="term" value="F:transmembrane transporter activity"/>
    <property type="evidence" value="ECO:0007669"/>
    <property type="project" value="TreeGrafter"/>
</dbReference>
<proteinExistence type="predicted"/>
<comment type="caution">
    <text evidence="5">The sequence shown here is derived from an EMBL/GenBank/DDBJ whole genome shotgun (WGS) entry which is preliminary data.</text>
</comment>
<dbReference type="EMBL" id="MFIX01000135">
    <property type="protein sequence ID" value="OGG03671.1"/>
    <property type="molecule type" value="Genomic_DNA"/>
</dbReference>
<dbReference type="InterPro" id="IPR015854">
    <property type="entry name" value="ABC_transpr_LolD-like"/>
</dbReference>
<dbReference type="Gene3D" id="3.40.50.300">
    <property type="entry name" value="P-loop containing nucleotide triphosphate hydrolases"/>
    <property type="match status" value="1"/>
</dbReference>
<organism evidence="5 6">
    <name type="scientific">Candidatus Glassbacteria bacterium RIFCSPLOWO2_12_FULL_58_11</name>
    <dbReference type="NCBI Taxonomy" id="1817867"/>
    <lineage>
        <taxon>Bacteria</taxon>
        <taxon>Candidatus Glassiibacteriota</taxon>
    </lineage>
</organism>
<evidence type="ECO:0000259" key="4">
    <source>
        <dbReference type="PROSITE" id="PS50893"/>
    </source>
</evidence>
<name>A0A1F5YTY5_9BACT</name>
<dbReference type="PANTHER" id="PTHR24220:SF86">
    <property type="entry name" value="ABC TRANSPORTER ABCH.1"/>
    <property type="match status" value="1"/>
</dbReference>
<dbReference type="InterPro" id="IPR003439">
    <property type="entry name" value="ABC_transporter-like_ATP-bd"/>
</dbReference>
<dbReference type="SUPFAM" id="SSF52540">
    <property type="entry name" value="P-loop containing nucleoside triphosphate hydrolases"/>
    <property type="match status" value="1"/>
</dbReference>
<dbReference type="FunFam" id="3.40.50.300:FF:000032">
    <property type="entry name" value="Export ABC transporter ATP-binding protein"/>
    <property type="match status" value="1"/>
</dbReference>
<evidence type="ECO:0000313" key="5">
    <source>
        <dbReference type="EMBL" id="OGG03671.1"/>
    </source>
</evidence>
<evidence type="ECO:0000256" key="2">
    <source>
        <dbReference type="ARBA" id="ARBA00022741"/>
    </source>
</evidence>
<sequence length="232" mass="25483">MSQASENTAVLVQDLCKDYTIGTTTSRVLKSVSFSVAHGEFFSLMGPSGSGKSTLLYLLGGLTHPTAGRIWLDGSELTGRDDSAVTRLRYEKIGFVFQRFNLLPTLTALENVSIALKLTFFSDGNGKRDLTPPEELLELVGLGAKKDHRPNEMSIGEQQRVAIARALVRSPSILLADEPTGSLDRDNTQKVLEIFKKLHKEHGQTIIMVTHDPDVARQGDRILHLVDGRIDS</sequence>
<dbReference type="GO" id="GO:0098796">
    <property type="term" value="C:membrane protein complex"/>
    <property type="evidence" value="ECO:0007669"/>
    <property type="project" value="UniProtKB-ARBA"/>
</dbReference>
<gene>
    <name evidence="5" type="ORF">A3F83_02585</name>
</gene>
<dbReference type="InterPro" id="IPR003593">
    <property type="entry name" value="AAA+_ATPase"/>
</dbReference>
<dbReference type="AlphaFoldDB" id="A0A1F5YTY5"/>
<evidence type="ECO:0000256" key="3">
    <source>
        <dbReference type="ARBA" id="ARBA00022840"/>
    </source>
</evidence>
<dbReference type="InterPro" id="IPR027417">
    <property type="entry name" value="P-loop_NTPase"/>
</dbReference>
<dbReference type="Pfam" id="PF00005">
    <property type="entry name" value="ABC_tran"/>
    <property type="match status" value="1"/>
</dbReference>
<dbReference type="GO" id="GO:0016887">
    <property type="term" value="F:ATP hydrolysis activity"/>
    <property type="evidence" value="ECO:0007669"/>
    <property type="project" value="InterPro"/>
</dbReference>
<keyword evidence="3" id="KW-0067">ATP-binding</keyword>
<dbReference type="PROSITE" id="PS50893">
    <property type="entry name" value="ABC_TRANSPORTER_2"/>
    <property type="match status" value="1"/>
</dbReference>
<dbReference type="Proteomes" id="UP000179129">
    <property type="component" value="Unassembled WGS sequence"/>
</dbReference>
<dbReference type="InterPro" id="IPR017911">
    <property type="entry name" value="MacB-like_ATP-bd"/>
</dbReference>
<dbReference type="PANTHER" id="PTHR24220">
    <property type="entry name" value="IMPORT ATP-BINDING PROTEIN"/>
    <property type="match status" value="1"/>
</dbReference>
<dbReference type="GO" id="GO:0005886">
    <property type="term" value="C:plasma membrane"/>
    <property type="evidence" value="ECO:0007669"/>
    <property type="project" value="TreeGrafter"/>
</dbReference>
<evidence type="ECO:0000313" key="6">
    <source>
        <dbReference type="Proteomes" id="UP000179129"/>
    </source>
</evidence>
<evidence type="ECO:0000256" key="1">
    <source>
        <dbReference type="ARBA" id="ARBA00022448"/>
    </source>
</evidence>
<dbReference type="SMART" id="SM00382">
    <property type="entry name" value="AAA"/>
    <property type="match status" value="1"/>
</dbReference>
<protein>
    <recommendedName>
        <fullName evidence="4">ABC transporter domain-containing protein</fullName>
    </recommendedName>
</protein>
<dbReference type="CDD" id="cd03255">
    <property type="entry name" value="ABC_MJ0796_LolCDE_FtsE"/>
    <property type="match status" value="1"/>
</dbReference>
<keyword evidence="2" id="KW-0547">Nucleotide-binding</keyword>
<reference evidence="5 6" key="1">
    <citation type="journal article" date="2016" name="Nat. Commun.">
        <title>Thousands of microbial genomes shed light on interconnected biogeochemical processes in an aquifer system.</title>
        <authorList>
            <person name="Anantharaman K."/>
            <person name="Brown C.T."/>
            <person name="Hug L.A."/>
            <person name="Sharon I."/>
            <person name="Castelle C.J."/>
            <person name="Probst A.J."/>
            <person name="Thomas B.C."/>
            <person name="Singh A."/>
            <person name="Wilkins M.J."/>
            <person name="Karaoz U."/>
            <person name="Brodie E.L."/>
            <person name="Williams K.H."/>
            <person name="Hubbard S.S."/>
            <person name="Banfield J.F."/>
        </authorList>
    </citation>
    <scope>NUCLEOTIDE SEQUENCE [LARGE SCALE GENOMIC DNA]</scope>
</reference>
<keyword evidence="1" id="KW-0813">Transport</keyword>